<feature type="region of interest" description="Disordered" evidence="1">
    <location>
        <begin position="1"/>
        <end position="30"/>
    </location>
</feature>
<dbReference type="Pfam" id="PF20060">
    <property type="entry name" value="DUF6459"/>
    <property type="match status" value="1"/>
</dbReference>
<reference evidence="3" key="1">
    <citation type="submission" date="2016-06" db="EMBL/GenBank/DDBJ databases">
        <authorList>
            <person name="Varghese N."/>
            <person name="Submissions Spin"/>
        </authorList>
    </citation>
    <scope>NUCLEOTIDE SEQUENCE [LARGE SCALE GENOMIC DNA]</scope>
    <source>
        <strain evidence="3">DSM 43909</strain>
    </source>
</reference>
<accession>A0A1C4ZRE0</accession>
<sequence>MADTRRPLAPRPPVRLRPAPPIDPPCVDEGSTWAHVDQLALDLFDSRRRDPGRPSGRLVDVRPAPAGPRRRTGGPPAAALATATPEATRAVHRFVRMFLEIVNGYRPPGQLRPLCLPDAATRVATELGRAARRVGPVRRRAVRPVLQLRRLRVCEPRAGAVEAAAVLAGSGGVSWAVALRLEHRRGTWLCTVLDVL</sequence>
<organism evidence="2 3">
    <name type="scientific">Micromonospora viridifaciens</name>
    <dbReference type="NCBI Taxonomy" id="1881"/>
    <lineage>
        <taxon>Bacteria</taxon>
        <taxon>Bacillati</taxon>
        <taxon>Actinomycetota</taxon>
        <taxon>Actinomycetes</taxon>
        <taxon>Micromonosporales</taxon>
        <taxon>Micromonosporaceae</taxon>
        <taxon>Micromonospora</taxon>
    </lineage>
</organism>
<proteinExistence type="predicted"/>
<dbReference type="InterPro" id="IPR045596">
    <property type="entry name" value="DUF6459"/>
</dbReference>
<gene>
    <name evidence="2" type="ORF">GA0074695_6000</name>
</gene>
<dbReference type="Proteomes" id="UP000198242">
    <property type="component" value="Chromosome I"/>
</dbReference>
<evidence type="ECO:0008006" key="4">
    <source>
        <dbReference type="Google" id="ProtNLM"/>
    </source>
</evidence>
<feature type="compositionally biased region" description="Pro residues" evidence="1">
    <location>
        <begin position="9"/>
        <end position="24"/>
    </location>
</feature>
<dbReference type="EMBL" id="LT607411">
    <property type="protein sequence ID" value="SCF35535.1"/>
    <property type="molecule type" value="Genomic_DNA"/>
</dbReference>
<evidence type="ECO:0000313" key="3">
    <source>
        <dbReference type="Proteomes" id="UP000198242"/>
    </source>
</evidence>
<keyword evidence="3" id="KW-1185">Reference proteome</keyword>
<protein>
    <recommendedName>
        <fullName evidence="4">Alanine, arginine and proline rich protein</fullName>
    </recommendedName>
</protein>
<name>A0A1C4ZRE0_MICVI</name>
<evidence type="ECO:0000256" key="1">
    <source>
        <dbReference type="SAM" id="MobiDB-lite"/>
    </source>
</evidence>
<dbReference type="RefSeq" id="WP_089009224.1">
    <property type="nucleotide sequence ID" value="NZ_LT607411.1"/>
</dbReference>
<evidence type="ECO:0000313" key="2">
    <source>
        <dbReference type="EMBL" id="SCF35535.1"/>
    </source>
</evidence>
<feature type="region of interest" description="Disordered" evidence="1">
    <location>
        <begin position="45"/>
        <end position="84"/>
    </location>
</feature>
<dbReference type="OrthoDB" id="3483459at2"/>
<dbReference type="AlphaFoldDB" id="A0A1C4ZRE0"/>
<feature type="compositionally biased region" description="Low complexity" evidence="1">
    <location>
        <begin position="73"/>
        <end position="84"/>
    </location>
</feature>